<reference evidence="4 5" key="1">
    <citation type="submission" date="2020-08" db="EMBL/GenBank/DDBJ databases">
        <title>Genome sequence of Phycicoccus endophyticus JCM 31784T.</title>
        <authorList>
            <person name="Hyun D.-W."/>
            <person name="Bae J.-W."/>
        </authorList>
    </citation>
    <scope>NUCLEOTIDE SEQUENCE [LARGE SCALE GENOMIC DNA]</scope>
    <source>
        <strain evidence="4 5">JCM 31784</strain>
    </source>
</reference>
<keyword evidence="2" id="KW-0234">DNA repair</keyword>
<dbReference type="Gene3D" id="1.10.340.30">
    <property type="entry name" value="Hypothetical protein, domain 2"/>
    <property type="match status" value="1"/>
</dbReference>
<dbReference type="RefSeq" id="WP_166103428.1">
    <property type="nucleotide sequence ID" value="NZ_BMMY01000002.1"/>
</dbReference>
<dbReference type="KEGG" id="pei:H9L10_02740"/>
<dbReference type="PANTHER" id="PTHR43003:SF6">
    <property type="entry name" value="DNA GLYCOSYLASE"/>
    <property type="match status" value="1"/>
</dbReference>
<evidence type="ECO:0000256" key="3">
    <source>
        <dbReference type="SAM" id="MobiDB-lite"/>
    </source>
</evidence>
<organism evidence="4 5">
    <name type="scientific">Phycicoccus endophyticus</name>
    <dbReference type="NCBI Taxonomy" id="1690220"/>
    <lineage>
        <taxon>Bacteria</taxon>
        <taxon>Bacillati</taxon>
        <taxon>Actinomycetota</taxon>
        <taxon>Actinomycetes</taxon>
        <taxon>Micrococcales</taxon>
        <taxon>Intrasporangiaceae</taxon>
        <taxon>Phycicoccus</taxon>
    </lineage>
</organism>
<sequence length="318" mass="34433">MSGRGAQVPAGGEARVVRARRPVPLGAVVGVFRRGGGDPTSRREAGGWWFAWRTPQGPVTLCLRQQVTAAQEVTARAWGEGAGWMLAQVPALLGEDDDCSGFEPAGHRVLAEEWRRHAGWRVPRSGLVVQNLVASVIEQRVTGAEAFAGYRRLVRRFGEPAPGPGEGLGLTVPPAPSAWAAIPSWEWLAAGVDPGRARTVATLARYAGRLEECTRLPADLARSRVTALPGVGHWTWAEVAQRALGLPDEVSFGDYHVAKDIGWALTGRPVDDDGLAVLLEPWAGHRYRVQRLLELGGHHRPRRGPRMPVPAHLPVRAR</sequence>
<dbReference type="AlphaFoldDB" id="A0A7G9R339"/>
<dbReference type="GO" id="GO:0043916">
    <property type="term" value="F:DNA-7-methylguanine glycosylase activity"/>
    <property type="evidence" value="ECO:0007669"/>
    <property type="project" value="TreeGrafter"/>
</dbReference>
<dbReference type="GO" id="GO:0032131">
    <property type="term" value="F:alkylated DNA binding"/>
    <property type="evidence" value="ECO:0007669"/>
    <property type="project" value="TreeGrafter"/>
</dbReference>
<protein>
    <submittedName>
        <fullName evidence="4">DNA-3-methyladenine glycosylase 2 family protein</fullName>
    </submittedName>
</protein>
<dbReference type="PANTHER" id="PTHR43003">
    <property type="entry name" value="DNA-3-METHYLADENINE GLYCOSYLASE"/>
    <property type="match status" value="1"/>
</dbReference>
<evidence type="ECO:0000313" key="4">
    <source>
        <dbReference type="EMBL" id="QNN50014.1"/>
    </source>
</evidence>
<name>A0A7G9R339_9MICO</name>
<gene>
    <name evidence="4" type="ORF">H9L10_02740</name>
</gene>
<dbReference type="GO" id="GO:0032993">
    <property type="term" value="C:protein-DNA complex"/>
    <property type="evidence" value="ECO:0007669"/>
    <property type="project" value="TreeGrafter"/>
</dbReference>
<dbReference type="GO" id="GO:0008725">
    <property type="term" value="F:DNA-3-methyladenine glycosylase activity"/>
    <property type="evidence" value="ECO:0007669"/>
    <property type="project" value="TreeGrafter"/>
</dbReference>
<keyword evidence="1" id="KW-0227">DNA damage</keyword>
<dbReference type="GO" id="GO:0006307">
    <property type="term" value="P:DNA alkylation repair"/>
    <property type="evidence" value="ECO:0007669"/>
    <property type="project" value="TreeGrafter"/>
</dbReference>
<evidence type="ECO:0000313" key="5">
    <source>
        <dbReference type="Proteomes" id="UP000515976"/>
    </source>
</evidence>
<dbReference type="GO" id="GO:0006285">
    <property type="term" value="P:base-excision repair, AP site formation"/>
    <property type="evidence" value="ECO:0007669"/>
    <property type="project" value="TreeGrafter"/>
</dbReference>
<dbReference type="GO" id="GO:0005737">
    <property type="term" value="C:cytoplasm"/>
    <property type="evidence" value="ECO:0007669"/>
    <property type="project" value="TreeGrafter"/>
</dbReference>
<dbReference type="InterPro" id="IPR051912">
    <property type="entry name" value="Alkylbase_DNA_Glycosylase/TA"/>
</dbReference>
<dbReference type="InterPro" id="IPR011257">
    <property type="entry name" value="DNA_glycosylase"/>
</dbReference>
<dbReference type="EMBL" id="CP060712">
    <property type="protein sequence ID" value="QNN50014.1"/>
    <property type="molecule type" value="Genomic_DNA"/>
</dbReference>
<keyword evidence="5" id="KW-1185">Reference proteome</keyword>
<dbReference type="Proteomes" id="UP000515976">
    <property type="component" value="Chromosome"/>
</dbReference>
<proteinExistence type="predicted"/>
<feature type="region of interest" description="Disordered" evidence="3">
    <location>
        <begin position="298"/>
        <end position="318"/>
    </location>
</feature>
<accession>A0A7G9R339</accession>
<evidence type="ECO:0000256" key="1">
    <source>
        <dbReference type="ARBA" id="ARBA00022763"/>
    </source>
</evidence>
<evidence type="ECO:0000256" key="2">
    <source>
        <dbReference type="ARBA" id="ARBA00023204"/>
    </source>
</evidence>
<dbReference type="SUPFAM" id="SSF48150">
    <property type="entry name" value="DNA-glycosylase"/>
    <property type="match status" value="1"/>
</dbReference>